<organism evidence="2 3">
    <name type="scientific">Scytonema millei VB511283</name>
    <dbReference type="NCBI Taxonomy" id="1245923"/>
    <lineage>
        <taxon>Bacteria</taxon>
        <taxon>Bacillati</taxon>
        <taxon>Cyanobacteriota</taxon>
        <taxon>Cyanophyceae</taxon>
        <taxon>Nostocales</taxon>
        <taxon>Scytonemataceae</taxon>
        <taxon>Scytonema</taxon>
    </lineage>
</organism>
<evidence type="ECO:0000313" key="2">
    <source>
        <dbReference type="EMBL" id="NHC36457.1"/>
    </source>
</evidence>
<sequence length="326" mass="38038">MNQFAAKDSTDRLSAFQRILAERKDMALKIATKQEEADKEKNKQILQTASSYTVDNIVKGLAELQLEFGGIVNGLSEKLSKETSKLDELKRAIEVEAQNLQELQQIRVVTDTLYILNQEHQEQLKLIEQNATIQQENLEKEITQTRKIWQQEQADFETKLQEQNELLTKERQREVEEYQYRLEQTQKINADTYQLTKRTLERETQETTQSKEKDWAEREKVLTEQQSLLGEYQKQIAAFPTELEEVVKKAREEAIKDVDRDAKVKADLFEKEWQAAKQSYELQVQSLEQVITKQIEQIENLTTQMQAAQQQAQELALRAFQNGARG</sequence>
<proteinExistence type="predicted"/>
<keyword evidence="1" id="KW-0175">Coiled coil</keyword>
<dbReference type="AlphaFoldDB" id="A0A9X5E747"/>
<comment type="caution">
    <text evidence="2">The sequence shown here is derived from an EMBL/GenBank/DDBJ whole genome shotgun (WGS) entry which is preliminary data.</text>
</comment>
<dbReference type="EMBL" id="JTJC03000005">
    <property type="protein sequence ID" value="NHC36457.1"/>
    <property type="molecule type" value="Genomic_DNA"/>
</dbReference>
<dbReference type="Proteomes" id="UP000031532">
    <property type="component" value="Unassembled WGS sequence"/>
</dbReference>
<gene>
    <name evidence="2" type="ORF">QH73_0017725</name>
</gene>
<feature type="coiled-coil region" evidence="1">
    <location>
        <begin position="270"/>
        <end position="318"/>
    </location>
</feature>
<dbReference type="OrthoDB" id="466620at2"/>
<accession>A0A9X5E747</accession>
<evidence type="ECO:0000256" key="1">
    <source>
        <dbReference type="SAM" id="Coils"/>
    </source>
</evidence>
<name>A0A9X5E747_9CYAN</name>
<evidence type="ECO:0000313" key="3">
    <source>
        <dbReference type="Proteomes" id="UP000031532"/>
    </source>
</evidence>
<dbReference type="RefSeq" id="WP_039716083.1">
    <property type="nucleotide sequence ID" value="NZ_JTJC03000005.1"/>
</dbReference>
<protein>
    <submittedName>
        <fullName evidence="2">Uncharacterized protein</fullName>
    </submittedName>
</protein>
<keyword evidence="3" id="KW-1185">Reference proteome</keyword>
<feature type="coiled-coil region" evidence="1">
    <location>
        <begin position="72"/>
        <end position="177"/>
    </location>
</feature>
<reference evidence="2 3" key="1">
    <citation type="journal article" date="2015" name="Genome Announc.">
        <title>Draft Genome Sequence of the Terrestrial Cyanobacterium Scytonema millei VB511283, Isolated from Eastern India.</title>
        <authorList>
            <person name="Sen D."/>
            <person name="Chandrababunaidu M.M."/>
            <person name="Singh D."/>
            <person name="Sanghi N."/>
            <person name="Ghorai A."/>
            <person name="Mishra G.P."/>
            <person name="Madduluri M."/>
            <person name="Adhikary S.P."/>
            <person name="Tripathy S."/>
        </authorList>
    </citation>
    <scope>NUCLEOTIDE SEQUENCE [LARGE SCALE GENOMIC DNA]</scope>
    <source>
        <strain evidence="2 3">VB511283</strain>
    </source>
</reference>